<dbReference type="Proteomes" id="UP000075238">
    <property type="component" value="Chromosome 1"/>
</dbReference>
<dbReference type="PANTHER" id="PTHR30349:SF77">
    <property type="entry name" value="TYROSINE RECOMBINASE XERC"/>
    <property type="match status" value="1"/>
</dbReference>
<dbReference type="GO" id="GO:0003677">
    <property type="term" value="F:DNA binding"/>
    <property type="evidence" value="ECO:0007669"/>
    <property type="project" value="UniProtKB-KW"/>
</dbReference>
<name>A0A142JKC9_9BURK</name>
<gene>
    <name evidence="6" type="ORF">A2G96_12770</name>
</gene>
<dbReference type="EMBL" id="CP014844">
    <property type="protein sequence ID" value="AMR78541.1"/>
    <property type="molecule type" value="Genomic_DNA"/>
</dbReference>
<organism evidence="6 7">
    <name type="scientific">Cupriavidus nantongensis</name>
    <dbReference type="NCBI Taxonomy" id="1796606"/>
    <lineage>
        <taxon>Bacteria</taxon>
        <taxon>Pseudomonadati</taxon>
        <taxon>Pseudomonadota</taxon>
        <taxon>Betaproteobacteria</taxon>
        <taxon>Burkholderiales</taxon>
        <taxon>Burkholderiaceae</taxon>
        <taxon>Cupriavidus</taxon>
    </lineage>
</organism>
<evidence type="ECO:0000256" key="4">
    <source>
        <dbReference type="ARBA" id="ARBA00023172"/>
    </source>
</evidence>
<dbReference type="InterPro" id="IPR010998">
    <property type="entry name" value="Integrase_recombinase_N"/>
</dbReference>
<evidence type="ECO:0000256" key="2">
    <source>
        <dbReference type="ARBA" id="ARBA00022908"/>
    </source>
</evidence>
<keyword evidence="4" id="KW-0233">DNA recombination</keyword>
<accession>A0A142JKC9</accession>
<dbReference type="AlphaFoldDB" id="A0A142JKC9"/>
<feature type="domain" description="Tyr recombinase" evidence="5">
    <location>
        <begin position="189"/>
        <end position="404"/>
    </location>
</feature>
<evidence type="ECO:0000256" key="1">
    <source>
        <dbReference type="ARBA" id="ARBA00004496"/>
    </source>
</evidence>
<dbReference type="PROSITE" id="PS51898">
    <property type="entry name" value="TYR_RECOMBINASE"/>
    <property type="match status" value="1"/>
</dbReference>
<dbReference type="PANTHER" id="PTHR30349">
    <property type="entry name" value="PHAGE INTEGRASE-RELATED"/>
    <property type="match status" value="1"/>
</dbReference>
<dbReference type="GO" id="GO:0005737">
    <property type="term" value="C:cytoplasm"/>
    <property type="evidence" value="ECO:0007669"/>
    <property type="project" value="UniProtKB-SubCell"/>
</dbReference>
<dbReference type="Gene3D" id="1.10.150.130">
    <property type="match status" value="1"/>
</dbReference>
<comment type="subcellular location">
    <subcellularLocation>
        <location evidence="1">Cytoplasm</location>
    </subcellularLocation>
</comment>
<dbReference type="InterPro" id="IPR013762">
    <property type="entry name" value="Integrase-like_cat_sf"/>
</dbReference>
<keyword evidence="3" id="KW-0238">DNA-binding</keyword>
<dbReference type="Pfam" id="PF00589">
    <property type="entry name" value="Phage_integrase"/>
    <property type="match status" value="1"/>
</dbReference>
<evidence type="ECO:0000256" key="3">
    <source>
        <dbReference type="ARBA" id="ARBA00023125"/>
    </source>
</evidence>
<dbReference type="GO" id="GO:0015074">
    <property type="term" value="P:DNA integration"/>
    <property type="evidence" value="ECO:0007669"/>
    <property type="project" value="UniProtKB-KW"/>
</dbReference>
<proteinExistence type="predicted"/>
<evidence type="ECO:0000313" key="7">
    <source>
        <dbReference type="Proteomes" id="UP000075238"/>
    </source>
</evidence>
<dbReference type="SUPFAM" id="SSF56349">
    <property type="entry name" value="DNA breaking-rejoining enzymes"/>
    <property type="match status" value="1"/>
</dbReference>
<keyword evidence="2" id="KW-0229">DNA integration</keyword>
<dbReference type="OrthoDB" id="8610787at2"/>
<protein>
    <recommendedName>
        <fullName evidence="5">Tyr recombinase domain-containing protein</fullName>
    </recommendedName>
</protein>
<keyword evidence="7" id="KW-1185">Reference proteome</keyword>
<dbReference type="CDD" id="cd00397">
    <property type="entry name" value="DNA_BRE_C"/>
    <property type="match status" value="1"/>
</dbReference>
<dbReference type="Gene3D" id="1.10.443.10">
    <property type="entry name" value="Intergrase catalytic core"/>
    <property type="match status" value="1"/>
</dbReference>
<dbReference type="InterPro" id="IPR002104">
    <property type="entry name" value="Integrase_catalytic"/>
</dbReference>
<dbReference type="InterPro" id="IPR050090">
    <property type="entry name" value="Tyrosine_recombinase_XerCD"/>
</dbReference>
<dbReference type="RefSeq" id="WP_062799700.1">
    <property type="nucleotide sequence ID" value="NZ_CP014844.1"/>
</dbReference>
<evidence type="ECO:0000259" key="5">
    <source>
        <dbReference type="PROSITE" id="PS51898"/>
    </source>
</evidence>
<dbReference type="InterPro" id="IPR011010">
    <property type="entry name" value="DNA_brk_join_enz"/>
</dbReference>
<reference evidence="6 7" key="1">
    <citation type="submission" date="2016-03" db="EMBL/GenBank/DDBJ databases">
        <title>Complete genome sequence of a novel chlorpyrifos degrading bacterium, Cupriavidus nantongensis sp. X1.</title>
        <authorList>
            <person name="Fang L."/>
        </authorList>
    </citation>
    <scope>NUCLEOTIDE SEQUENCE [LARGE SCALE GENOMIC DNA]</scope>
    <source>
        <strain evidence="6 7">X1</strain>
    </source>
</reference>
<dbReference type="KEGG" id="cnan:A2G96_12770"/>
<dbReference type="GO" id="GO:0006310">
    <property type="term" value="P:DNA recombination"/>
    <property type="evidence" value="ECO:0007669"/>
    <property type="project" value="UniProtKB-KW"/>
</dbReference>
<sequence length="411" mass="46404">MTDFLAPGSTLTTPSDALRVLRKGTLPKHLDGSAGTNRNPGHPQIAADRDWDAIELWLNQYKGRVASATLLAYEKEVSRFYVWVLLTLEKPLSSIVRDDWLRYTEFLRDPRPADLWVGAKRPRLGRDGRVSDAYKPFAGPLQSKSISFAERAIRQMFLWLRDAGYLAENPLPKQPPRRGCQSDTEKAGRTRRTLADNQWRCLLDWLAASKRDTVNERRQYARNRWLIALFHSTGIRSSEALTAAMGDIEWAKDGRAQQGRAFLNVRAKGSKPRSIPLTDDVLLELAQYRQSFGLPAAIAPRESTPLIFSIQVKKGFTPITRQALYTVFKKMFEAAAKTLEDRSAAEHLRAASAHWLRRMAASAMLRNGAPVLVTSDVSESTDCSTTSLYSDLHAMDMHRYETLDHYQAGKQ</sequence>
<dbReference type="STRING" id="1796606.A2G96_12770"/>
<evidence type="ECO:0000313" key="6">
    <source>
        <dbReference type="EMBL" id="AMR78541.1"/>
    </source>
</evidence>